<feature type="domain" description="Rnh202 triple barrel" evidence="8">
    <location>
        <begin position="32"/>
        <end position="150"/>
    </location>
</feature>
<dbReference type="GO" id="GO:0032299">
    <property type="term" value="C:ribonuclease H2 complex"/>
    <property type="evidence" value="ECO:0007669"/>
    <property type="project" value="InterPro"/>
</dbReference>
<sequence length="459" mass="50492">MRTRSAHAVTPSDKQETKPAPPAPSKPTKTLILPTNASDDARFILLENPRTGALSRYYFCPKLGLYEFTAISSSASIPRSTLFTATTPRPNPCPVTNKQKDGEQSLSDSVTAGEDVTVKDEIIQQVVEDRAPTKATIAKHAQLLVATQVDIMFILLPTLSPASGHSNAQKLFQPLDDMLDSQDTLSKSLKRILLGAFRPKVEARMAAVCDTVKAGEMMYRLNEEKLLRELISKAERMAANGLPPSLEEQYIHRALELPILSVKREDIQTSTTSNTSETANDANEALDTPQDKSESQSSNCTTPMGTSSSDASTQNTEITPPAAELSPSSANSDIRQLLRIRTALSYIQSSYLPKHLSSRVEGLLNAPEKCPRDFTPLTQHLKHVAELRAKALASRSMGDFSRKRGAEDDEEAEIRAEKKRRKEEEEKKKKLGESKGVRDLKKVNVSGMKKLSAFFGKKT</sequence>
<proteinExistence type="predicted"/>
<evidence type="ECO:0000256" key="1">
    <source>
        <dbReference type="ARBA" id="ARBA00004123"/>
    </source>
</evidence>
<dbReference type="OrthoDB" id="29098at2759"/>
<evidence type="ECO:0000256" key="3">
    <source>
        <dbReference type="ARBA" id="ARBA00023242"/>
    </source>
</evidence>
<comment type="function">
    <text evidence="4">Non catalytic subunit of RNase H2, an endonuclease that specifically degrades the RNA of RNA:DNA hybrids. Participates in DNA replication, possibly by mediating the removal of lagging-strand Okazaki fragment RNA primers during DNA replication. Mediates the excision of single ribonucleotides from DNA:RNA duplexes.</text>
</comment>
<feature type="region of interest" description="Disordered" evidence="6">
    <location>
        <begin position="395"/>
        <end position="439"/>
    </location>
</feature>
<feature type="compositionally biased region" description="Basic and acidic residues" evidence="6">
    <location>
        <begin position="422"/>
        <end position="439"/>
    </location>
</feature>
<evidence type="ECO:0000259" key="8">
    <source>
        <dbReference type="Pfam" id="PF17745"/>
    </source>
</evidence>
<dbReference type="GO" id="GO:0006401">
    <property type="term" value="P:RNA catabolic process"/>
    <property type="evidence" value="ECO:0007669"/>
    <property type="project" value="TreeGrafter"/>
</dbReference>
<dbReference type="GO" id="GO:0005654">
    <property type="term" value="C:nucleoplasm"/>
    <property type="evidence" value="ECO:0007669"/>
    <property type="project" value="TreeGrafter"/>
</dbReference>
<dbReference type="EMBL" id="PDNB01000008">
    <property type="protein sequence ID" value="PGH17808.1"/>
    <property type="molecule type" value="Genomic_DNA"/>
</dbReference>
<dbReference type="Gene3D" id="1.10.20.120">
    <property type="match status" value="1"/>
</dbReference>
<keyword evidence="10" id="KW-1185">Reference proteome</keyword>
<name>A0A2B7YA56_9EURO</name>
<dbReference type="InterPro" id="IPR040456">
    <property type="entry name" value="RNase_H2_suB"/>
</dbReference>
<evidence type="ECO:0000256" key="2">
    <source>
        <dbReference type="ARBA" id="ARBA00019062"/>
    </source>
</evidence>
<dbReference type="Pfam" id="PF17745">
    <property type="entry name" value="Ydr279_N"/>
    <property type="match status" value="1"/>
</dbReference>
<evidence type="ECO:0000256" key="5">
    <source>
        <dbReference type="ARBA" id="ARBA00033464"/>
    </source>
</evidence>
<dbReference type="Proteomes" id="UP000223968">
    <property type="component" value="Unassembled WGS sequence"/>
</dbReference>
<dbReference type="AlphaFoldDB" id="A0A2B7YA56"/>
<dbReference type="InterPro" id="IPR019024">
    <property type="entry name" value="RNase_H2_suB_wHTH"/>
</dbReference>
<evidence type="ECO:0000259" key="7">
    <source>
        <dbReference type="Pfam" id="PF09468"/>
    </source>
</evidence>
<feature type="region of interest" description="Disordered" evidence="6">
    <location>
        <begin position="1"/>
        <end position="30"/>
    </location>
</feature>
<evidence type="ECO:0000313" key="10">
    <source>
        <dbReference type="Proteomes" id="UP000223968"/>
    </source>
</evidence>
<accession>A0A2B7YA56</accession>
<feature type="region of interest" description="Disordered" evidence="6">
    <location>
        <begin position="83"/>
        <end position="111"/>
    </location>
</feature>
<evidence type="ECO:0000313" key="9">
    <source>
        <dbReference type="EMBL" id="PGH17808.1"/>
    </source>
</evidence>
<feature type="region of interest" description="Disordered" evidence="6">
    <location>
        <begin position="266"/>
        <end position="331"/>
    </location>
</feature>
<dbReference type="InterPro" id="IPR041195">
    <property type="entry name" value="Rnh202_N"/>
</dbReference>
<feature type="domain" description="Ribonuclease H2 subunit B wHTH" evidence="7">
    <location>
        <begin position="153"/>
        <end position="360"/>
    </location>
</feature>
<organism evidence="9 10">
    <name type="scientific">Helicocarpus griseus UAMH5409</name>
    <dbReference type="NCBI Taxonomy" id="1447875"/>
    <lineage>
        <taxon>Eukaryota</taxon>
        <taxon>Fungi</taxon>
        <taxon>Dikarya</taxon>
        <taxon>Ascomycota</taxon>
        <taxon>Pezizomycotina</taxon>
        <taxon>Eurotiomycetes</taxon>
        <taxon>Eurotiomycetidae</taxon>
        <taxon>Onygenales</taxon>
        <taxon>Ajellomycetaceae</taxon>
        <taxon>Helicocarpus</taxon>
    </lineage>
</organism>
<keyword evidence="3" id="KW-0539">Nucleus</keyword>
<comment type="subcellular location">
    <subcellularLocation>
        <location evidence="1">Nucleus</location>
    </subcellularLocation>
</comment>
<gene>
    <name evidence="9" type="ORF">AJ79_00949</name>
</gene>
<dbReference type="Pfam" id="PF09468">
    <property type="entry name" value="RNase_H2-Ydr279"/>
    <property type="match status" value="1"/>
</dbReference>
<evidence type="ECO:0000256" key="4">
    <source>
        <dbReference type="ARBA" id="ARBA00024778"/>
    </source>
</evidence>
<reference evidence="9 10" key="1">
    <citation type="submission" date="2017-10" db="EMBL/GenBank/DDBJ databases">
        <title>Comparative genomics in systemic dimorphic fungi from Ajellomycetaceae.</title>
        <authorList>
            <person name="Munoz J.F."/>
            <person name="Mcewen J.G."/>
            <person name="Clay O.K."/>
            <person name="Cuomo C.A."/>
        </authorList>
    </citation>
    <scope>NUCLEOTIDE SEQUENCE [LARGE SCALE GENOMIC DNA]</scope>
    <source>
        <strain evidence="9 10">UAMH5409</strain>
    </source>
</reference>
<evidence type="ECO:0000256" key="6">
    <source>
        <dbReference type="SAM" id="MobiDB-lite"/>
    </source>
</evidence>
<dbReference type="PANTHER" id="PTHR13383:SF11">
    <property type="entry name" value="RIBONUCLEASE H2 SUBUNIT B"/>
    <property type="match status" value="1"/>
</dbReference>
<comment type="caution">
    <text evidence="9">The sequence shown here is derived from an EMBL/GenBank/DDBJ whole genome shotgun (WGS) entry which is preliminary data.</text>
</comment>
<dbReference type="CDD" id="cd09270">
    <property type="entry name" value="RNase_H2-B"/>
    <property type="match status" value="1"/>
</dbReference>
<protein>
    <recommendedName>
        <fullName evidence="2">Ribonuclease H2 subunit B</fullName>
    </recommendedName>
    <alternativeName>
        <fullName evidence="5">Ribonuclease HI subunit B</fullName>
    </alternativeName>
</protein>
<feature type="compositionally biased region" description="Low complexity" evidence="6">
    <location>
        <begin position="269"/>
        <end position="278"/>
    </location>
</feature>
<dbReference type="PANTHER" id="PTHR13383">
    <property type="entry name" value="RIBONUCLEASE H2 SUBUNIT B"/>
    <property type="match status" value="1"/>
</dbReference>
<feature type="compositionally biased region" description="Polar residues" evidence="6">
    <location>
        <begin position="295"/>
        <end position="318"/>
    </location>
</feature>
<dbReference type="STRING" id="1447875.A0A2B7YA56"/>